<sequence length="55" mass="6261">MPETVIKISGSIADFNRLDNVYRSLKREAEKLLSGWKMDITVSYVESQGEKAVEK</sequence>
<evidence type="ECO:0000313" key="1">
    <source>
        <dbReference type="EMBL" id="KKK73905.1"/>
    </source>
</evidence>
<dbReference type="EMBL" id="LAZR01056570">
    <property type="protein sequence ID" value="KKK73905.1"/>
    <property type="molecule type" value="Genomic_DNA"/>
</dbReference>
<proteinExistence type="predicted"/>
<reference evidence="1" key="1">
    <citation type="journal article" date="2015" name="Nature">
        <title>Complex archaea that bridge the gap between prokaryotes and eukaryotes.</title>
        <authorList>
            <person name="Spang A."/>
            <person name="Saw J.H."/>
            <person name="Jorgensen S.L."/>
            <person name="Zaremba-Niedzwiedzka K."/>
            <person name="Martijn J."/>
            <person name="Lind A.E."/>
            <person name="van Eijk R."/>
            <person name="Schleper C."/>
            <person name="Guy L."/>
            <person name="Ettema T.J."/>
        </authorList>
    </citation>
    <scope>NUCLEOTIDE SEQUENCE</scope>
</reference>
<gene>
    <name evidence="1" type="ORF">LCGC14_2889140</name>
</gene>
<name>A0A0F8YJN5_9ZZZZ</name>
<dbReference type="AlphaFoldDB" id="A0A0F8YJN5"/>
<comment type="caution">
    <text evidence="1">The sequence shown here is derived from an EMBL/GenBank/DDBJ whole genome shotgun (WGS) entry which is preliminary data.</text>
</comment>
<accession>A0A0F8YJN5</accession>
<organism evidence="1">
    <name type="scientific">marine sediment metagenome</name>
    <dbReference type="NCBI Taxonomy" id="412755"/>
    <lineage>
        <taxon>unclassified sequences</taxon>
        <taxon>metagenomes</taxon>
        <taxon>ecological metagenomes</taxon>
    </lineage>
</organism>
<protein>
    <submittedName>
        <fullName evidence="1">Uncharacterized protein</fullName>
    </submittedName>
</protein>